<reference evidence="2" key="1">
    <citation type="submission" date="2023-06" db="EMBL/GenBank/DDBJ databases">
        <title>Genome sequence of Nocardioides sp. SOB44.</title>
        <authorList>
            <person name="Zhang G."/>
        </authorList>
    </citation>
    <scope>NUCLEOTIDE SEQUENCE</scope>
    <source>
        <strain evidence="2">SOB44</strain>
    </source>
</reference>
<evidence type="ECO:0000256" key="1">
    <source>
        <dbReference type="SAM" id="MobiDB-lite"/>
    </source>
</evidence>
<sequence length="298" mass="33636">MRHRYECPVRWADLDLLGHVNNVVYVDYLQEARVDMMRHHRGGAPAQQSAQDLVEGLVVVRHEVSYRAPLTFRFGPVSIECWVVRVRAASFTMAYEIFDEHDDGSRTVYLRATTVLTPFVFSHERPRRLSAEEREALAAYLEDGDGEEAAGERGTVGRAHREEAGHYPVQVRFSDVDVYGHVNNVRYFEYLQEARIALMSRLWPSPGDASRASMVVARAEVDYRVPILHREAAYDAWSWVSHVGTTSMVVESEICDGDAVLARARVVLVFVDPESGRARPPAPEQREPLEAMLGRAAG</sequence>
<protein>
    <submittedName>
        <fullName evidence="2">Thioesterase family protein</fullName>
    </submittedName>
</protein>
<proteinExistence type="predicted"/>
<name>A0ABT8TMX4_9ACTN</name>
<dbReference type="PANTHER" id="PTHR31793">
    <property type="entry name" value="4-HYDROXYBENZOYL-COA THIOESTERASE FAMILY MEMBER"/>
    <property type="match status" value="1"/>
</dbReference>
<evidence type="ECO:0000313" key="2">
    <source>
        <dbReference type="EMBL" id="MDO3394785.1"/>
    </source>
</evidence>
<feature type="region of interest" description="Disordered" evidence="1">
    <location>
        <begin position="275"/>
        <end position="298"/>
    </location>
</feature>
<dbReference type="Proteomes" id="UP001168363">
    <property type="component" value="Unassembled WGS sequence"/>
</dbReference>
<dbReference type="InterPro" id="IPR029069">
    <property type="entry name" value="HotDog_dom_sf"/>
</dbReference>
<evidence type="ECO:0000313" key="3">
    <source>
        <dbReference type="Proteomes" id="UP001168363"/>
    </source>
</evidence>
<dbReference type="InterPro" id="IPR050563">
    <property type="entry name" value="4-hydroxybenzoyl-CoA_TE"/>
</dbReference>
<organism evidence="2 3">
    <name type="scientific">Nocardioides cremeus</name>
    <dbReference type="NCBI Taxonomy" id="3058044"/>
    <lineage>
        <taxon>Bacteria</taxon>
        <taxon>Bacillati</taxon>
        <taxon>Actinomycetota</taxon>
        <taxon>Actinomycetes</taxon>
        <taxon>Propionibacteriales</taxon>
        <taxon>Nocardioidaceae</taxon>
        <taxon>Nocardioides</taxon>
    </lineage>
</organism>
<dbReference type="CDD" id="cd00586">
    <property type="entry name" value="4HBT"/>
    <property type="match status" value="2"/>
</dbReference>
<dbReference type="SUPFAM" id="SSF54637">
    <property type="entry name" value="Thioesterase/thiol ester dehydrase-isomerase"/>
    <property type="match status" value="2"/>
</dbReference>
<dbReference type="Pfam" id="PF13279">
    <property type="entry name" value="4HBT_2"/>
    <property type="match status" value="2"/>
</dbReference>
<dbReference type="Gene3D" id="3.10.129.10">
    <property type="entry name" value="Hotdog Thioesterase"/>
    <property type="match status" value="2"/>
</dbReference>
<dbReference type="PANTHER" id="PTHR31793:SF24">
    <property type="entry name" value="LONG-CHAIN ACYL-COA THIOESTERASE FADM"/>
    <property type="match status" value="1"/>
</dbReference>
<dbReference type="EMBL" id="JAULSC010000002">
    <property type="protein sequence ID" value="MDO3394785.1"/>
    <property type="molecule type" value="Genomic_DNA"/>
</dbReference>
<gene>
    <name evidence="2" type="ORF">QWJ41_03570</name>
</gene>
<dbReference type="RefSeq" id="WP_302705794.1">
    <property type="nucleotide sequence ID" value="NZ_JAULSC010000002.1"/>
</dbReference>
<comment type="caution">
    <text evidence="2">The sequence shown here is derived from an EMBL/GenBank/DDBJ whole genome shotgun (WGS) entry which is preliminary data.</text>
</comment>
<accession>A0ABT8TMX4</accession>
<keyword evidence="3" id="KW-1185">Reference proteome</keyword>